<sequence>MQKLKSYIQNKTHPKGSIAEGYINAEHLTFCYMYFNDIETRFNRSEHNCDVGAVPNASALSIFQHKTHGLGASTNNELSLNEWTKISAVALS</sequence>
<evidence type="ECO:0000259" key="1">
    <source>
        <dbReference type="Pfam" id="PF13960"/>
    </source>
</evidence>
<protein>
    <recommendedName>
        <fullName evidence="1">DUF4218 domain-containing protein</fullName>
    </recommendedName>
</protein>
<dbReference type="Pfam" id="PF13960">
    <property type="entry name" value="DUF4218"/>
    <property type="match status" value="1"/>
</dbReference>
<dbReference type="PANTHER" id="PTHR48451:SF1">
    <property type="entry name" value="DUF4218 DOMAIN-CONTAINING PROTEIN"/>
    <property type="match status" value="1"/>
</dbReference>
<comment type="caution">
    <text evidence="2">The sequence shown here is derived from an EMBL/GenBank/DDBJ whole genome shotgun (WGS) entry which is preliminary data.</text>
</comment>
<dbReference type="AlphaFoldDB" id="A0A978V190"/>
<evidence type="ECO:0000313" key="3">
    <source>
        <dbReference type="Proteomes" id="UP000813462"/>
    </source>
</evidence>
<dbReference type="Proteomes" id="UP000813462">
    <property type="component" value="Unassembled WGS sequence"/>
</dbReference>
<accession>A0A978V190</accession>
<gene>
    <name evidence="2" type="ORF">FEM48_Zijuj08G0205700</name>
</gene>
<dbReference type="PANTHER" id="PTHR48451">
    <property type="entry name" value="DUF4218 DOMAIN-CONTAINING PROTEIN"/>
    <property type="match status" value="1"/>
</dbReference>
<evidence type="ECO:0000313" key="2">
    <source>
        <dbReference type="EMBL" id="KAH7521006.1"/>
    </source>
</evidence>
<feature type="domain" description="DUF4218" evidence="1">
    <location>
        <begin position="2"/>
        <end position="48"/>
    </location>
</feature>
<organism evidence="2 3">
    <name type="scientific">Ziziphus jujuba var. spinosa</name>
    <dbReference type="NCBI Taxonomy" id="714518"/>
    <lineage>
        <taxon>Eukaryota</taxon>
        <taxon>Viridiplantae</taxon>
        <taxon>Streptophyta</taxon>
        <taxon>Embryophyta</taxon>
        <taxon>Tracheophyta</taxon>
        <taxon>Spermatophyta</taxon>
        <taxon>Magnoliopsida</taxon>
        <taxon>eudicotyledons</taxon>
        <taxon>Gunneridae</taxon>
        <taxon>Pentapetalae</taxon>
        <taxon>rosids</taxon>
        <taxon>fabids</taxon>
        <taxon>Rosales</taxon>
        <taxon>Rhamnaceae</taxon>
        <taxon>Paliureae</taxon>
        <taxon>Ziziphus</taxon>
    </lineage>
</organism>
<proteinExistence type="predicted"/>
<reference evidence="2" key="1">
    <citation type="journal article" date="2021" name="Front. Plant Sci.">
        <title>Chromosome-Scale Genome Assembly for Chinese Sour Jujube and Insights Into Its Genome Evolution and Domestication Signature.</title>
        <authorList>
            <person name="Shen L.-Y."/>
            <person name="Luo H."/>
            <person name="Wang X.-L."/>
            <person name="Wang X.-M."/>
            <person name="Qiu X.-J."/>
            <person name="Liu H."/>
            <person name="Zhou S.-S."/>
            <person name="Jia K.-H."/>
            <person name="Nie S."/>
            <person name="Bao Y.-T."/>
            <person name="Zhang R.-G."/>
            <person name="Yun Q.-Z."/>
            <person name="Chai Y.-H."/>
            <person name="Lu J.-Y."/>
            <person name="Li Y."/>
            <person name="Zhao S.-W."/>
            <person name="Mao J.-F."/>
            <person name="Jia S.-G."/>
            <person name="Mao Y.-M."/>
        </authorList>
    </citation>
    <scope>NUCLEOTIDE SEQUENCE</scope>
    <source>
        <strain evidence="2">AT0</strain>
        <tissue evidence="2">Leaf</tissue>
    </source>
</reference>
<name>A0A978V190_ZIZJJ</name>
<dbReference type="EMBL" id="JAEACU010000008">
    <property type="protein sequence ID" value="KAH7521006.1"/>
    <property type="molecule type" value="Genomic_DNA"/>
</dbReference>
<dbReference type="InterPro" id="IPR025452">
    <property type="entry name" value="DUF4218"/>
</dbReference>